<dbReference type="Pfam" id="PF00059">
    <property type="entry name" value="Lectin_C"/>
    <property type="match status" value="2"/>
</dbReference>
<dbReference type="InterPro" id="IPR016186">
    <property type="entry name" value="C-type_lectin-like/link_sf"/>
</dbReference>
<evidence type="ECO:0000259" key="3">
    <source>
        <dbReference type="PROSITE" id="PS50041"/>
    </source>
</evidence>
<evidence type="ECO:0000256" key="2">
    <source>
        <dbReference type="SAM" id="MobiDB-lite"/>
    </source>
</evidence>
<dbReference type="EMBL" id="JAVHJS010000019">
    <property type="protein sequence ID" value="KAK2827629.1"/>
    <property type="molecule type" value="Genomic_DNA"/>
</dbReference>
<dbReference type="PANTHER" id="PTHR45784">
    <property type="entry name" value="C-TYPE LECTIN DOMAIN FAMILY 20 MEMBER A-RELATED"/>
    <property type="match status" value="1"/>
</dbReference>
<name>A0AA88M067_TACVA</name>
<dbReference type="PROSITE" id="PS50041">
    <property type="entry name" value="C_TYPE_LECTIN_2"/>
    <property type="match status" value="2"/>
</dbReference>
<dbReference type="InterPro" id="IPR001304">
    <property type="entry name" value="C-type_lectin-like"/>
</dbReference>
<dbReference type="SUPFAM" id="SSF56436">
    <property type="entry name" value="C-type lectin-like"/>
    <property type="match status" value="2"/>
</dbReference>
<feature type="domain" description="C-type lectin" evidence="3">
    <location>
        <begin position="1"/>
        <end position="86"/>
    </location>
</feature>
<protein>
    <recommendedName>
        <fullName evidence="3">C-type lectin domain-containing protein</fullName>
    </recommendedName>
</protein>
<comment type="caution">
    <text evidence="4">The sequence shown here is derived from an EMBL/GenBank/DDBJ whole genome shotgun (WGS) entry which is preliminary data.</text>
</comment>
<dbReference type="PANTHER" id="PTHR45784:SF3">
    <property type="entry name" value="C-TYPE LECTIN DOMAIN FAMILY 4 MEMBER K-LIKE-RELATED"/>
    <property type="match status" value="1"/>
</dbReference>
<dbReference type="AlphaFoldDB" id="A0AA88M067"/>
<dbReference type="Proteomes" id="UP001187315">
    <property type="component" value="Unassembled WGS sequence"/>
</dbReference>
<dbReference type="PROSITE" id="PS00615">
    <property type="entry name" value="C_TYPE_LECTIN_1"/>
    <property type="match status" value="1"/>
</dbReference>
<organism evidence="4 5">
    <name type="scientific">Tachysurus vachellii</name>
    <name type="common">Darkbarbel catfish</name>
    <name type="synonym">Pelteobagrus vachellii</name>
    <dbReference type="NCBI Taxonomy" id="175792"/>
    <lineage>
        <taxon>Eukaryota</taxon>
        <taxon>Metazoa</taxon>
        <taxon>Chordata</taxon>
        <taxon>Craniata</taxon>
        <taxon>Vertebrata</taxon>
        <taxon>Euteleostomi</taxon>
        <taxon>Actinopterygii</taxon>
        <taxon>Neopterygii</taxon>
        <taxon>Teleostei</taxon>
        <taxon>Ostariophysi</taxon>
        <taxon>Siluriformes</taxon>
        <taxon>Bagridae</taxon>
        <taxon>Tachysurus</taxon>
    </lineage>
</organism>
<dbReference type="InterPro" id="IPR016187">
    <property type="entry name" value="CTDL_fold"/>
</dbReference>
<accession>A0AA88M067</accession>
<evidence type="ECO:0000256" key="1">
    <source>
        <dbReference type="ARBA" id="ARBA00023157"/>
    </source>
</evidence>
<dbReference type="Gene3D" id="3.10.100.10">
    <property type="entry name" value="Mannose-Binding Protein A, subunit A"/>
    <property type="match status" value="2"/>
</dbReference>
<gene>
    <name evidence="4" type="ORF">Q7C36_018555</name>
</gene>
<keyword evidence="1" id="KW-1015">Disulfide bond</keyword>
<feature type="compositionally biased region" description="Polar residues" evidence="2">
    <location>
        <begin position="172"/>
        <end position="184"/>
    </location>
</feature>
<sequence>MEEMNTLFKTVNGSYSGLAWIGLYGDEDSWRWSLDDDAFYQEGERDFRGWEHQPDNYNGNEMCVSMGNGGRWFDKPCTDRKSFVCYNGMNNRYVWIYHQKTWNEAQSFCRVRYTDLASVRHEAELQKILSIMNEDEVWIGLYRNRLWSDQSNSTFTYWRSESPELTAEPDNGVNSPGQSGSQHCTAVDHSGQWTDENCFARFPFICYTEILQRKLHRPGQCEE</sequence>
<reference evidence="4" key="1">
    <citation type="submission" date="2023-08" db="EMBL/GenBank/DDBJ databases">
        <title>Pelteobagrus vachellii genome.</title>
        <authorList>
            <person name="Liu H."/>
        </authorList>
    </citation>
    <scope>NUCLEOTIDE SEQUENCE</scope>
    <source>
        <strain evidence="4">PRFRI_2022a</strain>
        <tissue evidence="4">Muscle</tissue>
    </source>
</reference>
<dbReference type="SMART" id="SM00034">
    <property type="entry name" value="CLECT"/>
    <property type="match status" value="1"/>
</dbReference>
<proteinExistence type="predicted"/>
<dbReference type="InterPro" id="IPR018378">
    <property type="entry name" value="C-type_lectin_CS"/>
</dbReference>
<feature type="domain" description="C-type lectin" evidence="3">
    <location>
        <begin position="85"/>
        <end position="207"/>
    </location>
</feature>
<feature type="region of interest" description="Disordered" evidence="2">
    <location>
        <begin position="164"/>
        <end position="186"/>
    </location>
</feature>
<keyword evidence="5" id="KW-1185">Reference proteome</keyword>
<evidence type="ECO:0000313" key="4">
    <source>
        <dbReference type="EMBL" id="KAK2827629.1"/>
    </source>
</evidence>
<evidence type="ECO:0000313" key="5">
    <source>
        <dbReference type="Proteomes" id="UP001187315"/>
    </source>
</evidence>